<name>A0A8H6Y6D2_9AGAR</name>
<organism evidence="1 2">
    <name type="scientific">Mycena venus</name>
    <dbReference type="NCBI Taxonomy" id="2733690"/>
    <lineage>
        <taxon>Eukaryota</taxon>
        <taxon>Fungi</taxon>
        <taxon>Dikarya</taxon>
        <taxon>Basidiomycota</taxon>
        <taxon>Agaricomycotina</taxon>
        <taxon>Agaricomycetes</taxon>
        <taxon>Agaricomycetidae</taxon>
        <taxon>Agaricales</taxon>
        <taxon>Marasmiineae</taxon>
        <taxon>Mycenaceae</taxon>
        <taxon>Mycena</taxon>
    </lineage>
</organism>
<gene>
    <name evidence="1" type="ORF">MVEN_01239300</name>
</gene>
<dbReference type="AlphaFoldDB" id="A0A8H6Y6D2"/>
<reference evidence="1" key="1">
    <citation type="submission" date="2020-05" db="EMBL/GenBank/DDBJ databases">
        <title>Mycena genomes resolve the evolution of fungal bioluminescence.</title>
        <authorList>
            <person name="Tsai I.J."/>
        </authorList>
    </citation>
    <scope>NUCLEOTIDE SEQUENCE</scope>
    <source>
        <strain evidence="1">CCC161011</strain>
    </source>
</reference>
<comment type="caution">
    <text evidence="1">The sequence shown here is derived from an EMBL/GenBank/DDBJ whole genome shotgun (WGS) entry which is preliminary data.</text>
</comment>
<evidence type="ECO:0000313" key="1">
    <source>
        <dbReference type="EMBL" id="KAF7352731.1"/>
    </source>
</evidence>
<dbReference type="Proteomes" id="UP000620124">
    <property type="component" value="Unassembled WGS sequence"/>
</dbReference>
<accession>A0A8H6Y6D2</accession>
<dbReference type="EMBL" id="JACAZI010000009">
    <property type="protein sequence ID" value="KAF7352731.1"/>
    <property type="molecule type" value="Genomic_DNA"/>
</dbReference>
<protein>
    <submittedName>
        <fullName evidence="1">Uncharacterized protein</fullName>
    </submittedName>
</protein>
<proteinExistence type="predicted"/>
<sequence>MPQTLGAGRTTEEERPPVFINCLDQFRPYIWLRNLGSIGLIALRHLLVPATISGRGFSTGKSSPEFLQRVRWIGSPTLLKSQSAGRKRYMRGLLE</sequence>
<keyword evidence="2" id="KW-1185">Reference proteome</keyword>
<evidence type="ECO:0000313" key="2">
    <source>
        <dbReference type="Proteomes" id="UP000620124"/>
    </source>
</evidence>